<reference evidence="2" key="1">
    <citation type="submission" date="2007-10" db="EMBL/GenBank/DDBJ databases">
        <title>Complete sequence of chromosome of Desulforudis audaxviator MP104C.</title>
        <authorList>
            <person name="Copeland A."/>
            <person name="Lucas S."/>
            <person name="Lapidus A."/>
            <person name="Barry K."/>
            <person name="Glavina del Rio T."/>
            <person name="Dalin E."/>
            <person name="Tice H."/>
            <person name="Bruce D."/>
            <person name="Pitluck S."/>
            <person name="Lowry S.R."/>
            <person name="Larimer F."/>
            <person name="Land M.L."/>
            <person name="Hauser L."/>
            <person name="Kyrpides N."/>
            <person name="Ivanova N.N."/>
            <person name="Richardson P."/>
        </authorList>
    </citation>
    <scope>NUCLEOTIDE SEQUENCE [LARGE SCALE GENOMIC DNA]</scope>
    <source>
        <strain evidence="2">MP104C</strain>
    </source>
</reference>
<dbReference type="KEGG" id="dau:Daud_0852"/>
<organism evidence="1 2">
    <name type="scientific">Desulforudis audaxviator (strain MP104C)</name>
    <dbReference type="NCBI Taxonomy" id="477974"/>
    <lineage>
        <taxon>Bacteria</taxon>
        <taxon>Bacillati</taxon>
        <taxon>Bacillota</taxon>
        <taxon>Clostridia</taxon>
        <taxon>Thermoanaerobacterales</taxon>
        <taxon>Candidatus Desulforudaceae</taxon>
        <taxon>Candidatus Desulforudis</taxon>
    </lineage>
</organism>
<reference evidence="1 2" key="2">
    <citation type="journal article" date="2008" name="Science">
        <title>Environmental genomics reveals a single-species ecosystem deep within Earth.</title>
        <authorList>
            <person name="Chivian D."/>
            <person name="Brodie E.L."/>
            <person name="Alm E.J."/>
            <person name="Culley D.E."/>
            <person name="Dehal P.S."/>
            <person name="Desantis T.Z."/>
            <person name="Gihring T.M."/>
            <person name="Lapidus A."/>
            <person name="Lin L.H."/>
            <person name="Lowry S.R."/>
            <person name="Moser D.P."/>
            <person name="Richardson P.M."/>
            <person name="Southam G."/>
            <person name="Wanger G."/>
            <person name="Pratt L.M."/>
            <person name="Andersen G.L."/>
            <person name="Hazen T.C."/>
            <person name="Brockman F.J."/>
            <person name="Arkin A.P."/>
            <person name="Onstott T.C."/>
        </authorList>
    </citation>
    <scope>NUCLEOTIDE SEQUENCE [LARGE SCALE GENOMIC DNA]</scope>
    <source>
        <strain evidence="1 2">MP104C</strain>
    </source>
</reference>
<evidence type="ECO:0000313" key="1">
    <source>
        <dbReference type="EMBL" id="ACA59365.1"/>
    </source>
</evidence>
<gene>
    <name evidence="1" type="ordered locus">Daud_0852</name>
</gene>
<protein>
    <submittedName>
        <fullName evidence="1">Uncharacterized protein</fullName>
    </submittedName>
</protein>
<keyword evidence="2" id="KW-1185">Reference proteome</keyword>
<sequence>MEITNQMTELYDELNQAAENMGQIPIEEASEYDRVLQLFFSRARRTFRAVRLLADHGYGEQALILVRTLYEDTVNLLYISTNPDRLAKLFLEYAHFRNFKYLQYLQEHYPESLKLEGSDTLHNLIQEYERVRQNYPRGDSWSGHSISRLARMLYLDGLHETLYKITSDLAHGNVAGVYHFLVTRDNRTIGVQSGTSLDYATQSVILAVECFRLILNEVNRHFKLPFGEALEHTRRGLADLSH</sequence>
<dbReference type="RefSeq" id="WP_012301951.1">
    <property type="nucleotide sequence ID" value="NC_010424.1"/>
</dbReference>
<evidence type="ECO:0000313" key="2">
    <source>
        <dbReference type="Proteomes" id="UP000008544"/>
    </source>
</evidence>
<accession>B1I2Z6</accession>
<dbReference type="EMBL" id="CP000860">
    <property type="protein sequence ID" value="ACA59365.1"/>
    <property type="molecule type" value="Genomic_DNA"/>
</dbReference>
<dbReference type="HOGENOM" id="CLU_1145732_0_0_9"/>
<proteinExistence type="predicted"/>
<dbReference type="InterPro" id="IPR043733">
    <property type="entry name" value="DUF5677"/>
</dbReference>
<dbReference type="AlphaFoldDB" id="B1I2Z6"/>
<name>B1I2Z6_DESAP</name>
<dbReference type="Proteomes" id="UP000008544">
    <property type="component" value="Chromosome"/>
</dbReference>
<dbReference type="Pfam" id="PF18928">
    <property type="entry name" value="DUF5677"/>
    <property type="match status" value="1"/>
</dbReference>